<dbReference type="Gene3D" id="1.10.443.10">
    <property type="entry name" value="Intergrase catalytic core"/>
    <property type="match status" value="1"/>
</dbReference>
<accession>A0A6C2U3Q0</accession>
<organism evidence="3 4">
    <name type="scientific">Pontiella desulfatans</name>
    <dbReference type="NCBI Taxonomy" id="2750659"/>
    <lineage>
        <taxon>Bacteria</taxon>
        <taxon>Pseudomonadati</taxon>
        <taxon>Kiritimatiellota</taxon>
        <taxon>Kiritimatiellia</taxon>
        <taxon>Kiritimatiellales</taxon>
        <taxon>Pontiellaceae</taxon>
        <taxon>Pontiella</taxon>
    </lineage>
</organism>
<dbReference type="EMBL" id="CAAHFG010000002">
    <property type="protein sequence ID" value="VGO14642.1"/>
    <property type="molecule type" value="Genomic_DNA"/>
</dbReference>
<dbReference type="InterPro" id="IPR011010">
    <property type="entry name" value="DNA_brk_join_enz"/>
</dbReference>
<keyword evidence="1" id="KW-0233">DNA recombination</keyword>
<reference evidence="3 4" key="1">
    <citation type="submission" date="2019-04" db="EMBL/GenBank/DDBJ databases">
        <authorList>
            <person name="Van Vliet M D."/>
        </authorList>
    </citation>
    <scope>NUCLEOTIDE SEQUENCE [LARGE SCALE GENOMIC DNA]</scope>
    <source>
        <strain evidence="3 4">F1</strain>
    </source>
</reference>
<name>A0A6C2U3Q0_PONDE</name>
<dbReference type="RefSeq" id="WP_168442319.1">
    <property type="nucleotide sequence ID" value="NZ_CAAHFG010000002.1"/>
</dbReference>
<dbReference type="Proteomes" id="UP000366872">
    <property type="component" value="Unassembled WGS sequence"/>
</dbReference>
<dbReference type="GO" id="GO:0006310">
    <property type="term" value="P:DNA recombination"/>
    <property type="evidence" value="ECO:0007669"/>
    <property type="project" value="UniProtKB-KW"/>
</dbReference>
<proteinExistence type="predicted"/>
<feature type="domain" description="Tyr recombinase" evidence="2">
    <location>
        <begin position="1"/>
        <end position="46"/>
    </location>
</feature>
<dbReference type="InterPro" id="IPR013762">
    <property type="entry name" value="Integrase-like_cat_sf"/>
</dbReference>
<keyword evidence="4" id="KW-1185">Reference proteome</keyword>
<dbReference type="PROSITE" id="PS51898">
    <property type="entry name" value="TYR_RECOMBINASE"/>
    <property type="match status" value="1"/>
</dbReference>
<dbReference type="InterPro" id="IPR002104">
    <property type="entry name" value="Integrase_catalytic"/>
</dbReference>
<protein>
    <recommendedName>
        <fullName evidence="2">Tyr recombinase domain-containing protein</fullName>
    </recommendedName>
</protein>
<sequence length="46" mass="5225">MRQGDCCQLKWEDVDLLGAFISVKTSKTGETAEIPLFPALREEIER</sequence>
<evidence type="ECO:0000256" key="1">
    <source>
        <dbReference type="ARBA" id="ARBA00023172"/>
    </source>
</evidence>
<evidence type="ECO:0000313" key="4">
    <source>
        <dbReference type="Proteomes" id="UP000366872"/>
    </source>
</evidence>
<evidence type="ECO:0000259" key="2">
    <source>
        <dbReference type="PROSITE" id="PS51898"/>
    </source>
</evidence>
<dbReference type="GO" id="GO:0015074">
    <property type="term" value="P:DNA integration"/>
    <property type="evidence" value="ECO:0007669"/>
    <property type="project" value="InterPro"/>
</dbReference>
<dbReference type="SUPFAM" id="SSF56349">
    <property type="entry name" value="DNA breaking-rejoining enzymes"/>
    <property type="match status" value="1"/>
</dbReference>
<dbReference type="GO" id="GO:0003677">
    <property type="term" value="F:DNA binding"/>
    <property type="evidence" value="ECO:0007669"/>
    <property type="project" value="InterPro"/>
</dbReference>
<dbReference type="AlphaFoldDB" id="A0A6C2U3Q0"/>
<gene>
    <name evidence="3" type="ORF">PDESU_03207</name>
</gene>
<evidence type="ECO:0000313" key="3">
    <source>
        <dbReference type="EMBL" id="VGO14642.1"/>
    </source>
</evidence>